<dbReference type="Pfam" id="PF07508">
    <property type="entry name" value="Recombinase"/>
    <property type="match status" value="1"/>
</dbReference>
<dbReference type="Gene3D" id="3.40.50.1390">
    <property type="entry name" value="Resolvase, N-terminal catalytic domain"/>
    <property type="match status" value="1"/>
</dbReference>
<dbReference type="OrthoDB" id="4500247at2"/>
<dbReference type="Proteomes" id="UP000320011">
    <property type="component" value="Unassembled WGS sequence"/>
</dbReference>
<evidence type="ECO:0000256" key="1">
    <source>
        <dbReference type="SAM" id="Coils"/>
    </source>
</evidence>
<dbReference type="PANTHER" id="PTHR30461:SF23">
    <property type="entry name" value="DNA RECOMBINASE-RELATED"/>
    <property type="match status" value="1"/>
</dbReference>
<proteinExistence type="predicted"/>
<dbReference type="GO" id="GO:0000150">
    <property type="term" value="F:DNA strand exchange activity"/>
    <property type="evidence" value="ECO:0007669"/>
    <property type="project" value="InterPro"/>
</dbReference>
<dbReference type="SUPFAM" id="SSF53041">
    <property type="entry name" value="Resolvase-like"/>
    <property type="match status" value="1"/>
</dbReference>
<keyword evidence="1" id="KW-0175">Coiled coil</keyword>
<dbReference type="InterPro" id="IPR036162">
    <property type="entry name" value="Resolvase-like_N_sf"/>
</dbReference>
<accession>A0A558CTQ6</accession>
<dbReference type="GO" id="GO:0003677">
    <property type="term" value="F:DNA binding"/>
    <property type="evidence" value="ECO:0007669"/>
    <property type="project" value="InterPro"/>
</dbReference>
<dbReference type="Gene3D" id="3.90.1750.20">
    <property type="entry name" value="Putative Large Serine Recombinase, Chain B, Domain 2"/>
    <property type="match status" value="1"/>
</dbReference>
<name>A0A558CTQ6_9PSEU</name>
<organism evidence="3 4">
    <name type="scientific">Amycolatopsis rhizosphaerae</name>
    <dbReference type="NCBI Taxonomy" id="2053003"/>
    <lineage>
        <taxon>Bacteria</taxon>
        <taxon>Bacillati</taxon>
        <taxon>Actinomycetota</taxon>
        <taxon>Actinomycetes</taxon>
        <taxon>Pseudonocardiales</taxon>
        <taxon>Pseudonocardiaceae</taxon>
        <taxon>Amycolatopsis</taxon>
    </lineage>
</organism>
<dbReference type="RefSeq" id="WP_144587988.1">
    <property type="nucleotide sequence ID" value="NZ_VJWX01000107.1"/>
</dbReference>
<evidence type="ECO:0000313" key="3">
    <source>
        <dbReference type="EMBL" id="TVT52133.1"/>
    </source>
</evidence>
<dbReference type="SMART" id="SM00857">
    <property type="entry name" value="Resolvase"/>
    <property type="match status" value="1"/>
</dbReference>
<dbReference type="PROSITE" id="PS51737">
    <property type="entry name" value="RECOMBINASE_DNA_BIND"/>
    <property type="match status" value="1"/>
</dbReference>
<reference evidence="3 4" key="2">
    <citation type="submission" date="2019-08" db="EMBL/GenBank/DDBJ databases">
        <title>Amycolatopsis acidicola sp. nov., isolated from peat swamp forest soil.</title>
        <authorList>
            <person name="Srisuk N."/>
        </authorList>
    </citation>
    <scope>NUCLEOTIDE SEQUENCE [LARGE SCALE GENOMIC DNA]</scope>
    <source>
        <strain evidence="3 4">TBRC 6029</strain>
    </source>
</reference>
<dbReference type="InterPro" id="IPR050639">
    <property type="entry name" value="SSR_resolvase"/>
</dbReference>
<reference evidence="3 4" key="1">
    <citation type="submission" date="2019-07" db="EMBL/GenBank/DDBJ databases">
        <authorList>
            <person name="Duangmal K."/>
            <person name="Teo W.F.A."/>
        </authorList>
    </citation>
    <scope>NUCLEOTIDE SEQUENCE [LARGE SCALE GENOMIC DNA]</scope>
    <source>
        <strain evidence="3 4">TBRC 6029</strain>
    </source>
</reference>
<keyword evidence="4" id="KW-1185">Reference proteome</keyword>
<feature type="domain" description="Recombinase" evidence="2">
    <location>
        <begin position="169"/>
        <end position="294"/>
    </location>
</feature>
<feature type="coiled-coil region" evidence="1">
    <location>
        <begin position="378"/>
        <end position="405"/>
    </location>
</feature>
<evidence type="ECO:0000259" key="2">
    <source>
        <dbReference type="PROSITE" id="PS51737"/>
    </source>
</evidence>
<dbReference type="InterPro" id="IPR011109">
    <property type="entry name" value="DNA_bind_recombinase_dom"/>
</dbReference>
<dbReference type="InterPro" id="IPR006119">
    <property type="entry name" value="Resolv_N"/>
</dbReference>
<dbReference type="EMBL" id="VJWX01000107">
    <property type="protein sequence ID" value="TVT52133.1"/>
    <property type="molecule type" value="Genomic_DNA"/>
</dbReference>
<dbReference type="Pfam" id="PF00239">
    <property type="entry name" value="Resolvase"/>
    <property type="match status" value="1"/>
</dbReference>
<dbReference type="CDD" id="cd00338">
    <property type="entry name" value="Ser_Recombinase"/>
    <property type="match status" value="1"/>
</dbReference>
<sequence>MNTTATGVLWREYLRVSYDRSGHLKSNGEQHSEHVEWVTRRGDRLHPKPYQDSVSASKYGTKSRDDFTRLVADIESGRFKADGLLLWESSRGSRKVSEWASLIEACEERNILIGVMSDGRVFDPANGRDVRDLLDDANDAQYESYKISKRIRRDRKASVVQGRPHSAPPYGYRPAYDGKTRKPVEPWWTVVDEEAAIVKESVKRFLAGEPIEAVARDLTERGVADQNGKPFSAQRLRYLIRNPAYASLRYYGGKDEELRARSEREGGIPGGWPAIISTADHYRVMEIVNRRKTVDRNIRNPKSGQGRRAYLLTGIAHCGVCGAPLSGKKRRKDTEDSAYVCLKGCVRMPVEDLDEFAEQTIFEFIRAKENAHFLSQKDDESNDEVRELTQQISKLRHRQAELSSLLADVDSPMSPTEIAQAVKVIKGRVTQLERRKAELSSPGRLASILGPSLTDTRRAWGKLTLPQRREAARLLLSEDMLGLLVVFKKTTPRNMKCPAHLRVGFRRSDGLTTAEQVAPVQSAP</sequence>
<dbReference type="PANTHER" id="PTHR30461">
    <property type="entry name" value="DNA-INVERTASE FROM LAMBDOID PROPHAGE"/>
    <property type="match status" value="1"/>
</dbReference>
<evidence type="ECO:0000313" key="4">
    <source>
        <dbReference type="Proteomes" id="UP000320011"/>
    </source>
</evidence>
<comment type="caution">
    <text evidence="3">The sequence shown here is derived from an EMBL/GenBank/DDBJ whole genome shotgun (WGS) entry which is preliminary data.</text>
</comment>
<dbReference type="AlphaFoldDB" id="A0A558CTQ6"/>
<protein>
    <submittedName>
        <fullName evidence="3">Recombinase family protein</fullName>
    </submittedName>
</protein>
<dbReference type="InterPro" id="IPR038109">
    <property type="entry name" value="DNA_bind_recomb_sf"/>
</dbReference>
<gene>
    <name evidence="3" type="ORF">FNH05_13415</name>
</gene>